<feature type="compositionally biased region" description="Basic residues" evidence="1">
    <location>
        <begin position="43"/>
        <end position="74"/>
    </location>
</feature>
<sequence length="121" mass="14353">MKSKSAHYSEGKIEKKKKVLPRQRCNFENVVLPLHSHCFTQQKRLHVRRKTKNRERKKEIKKKIKKERKGRRSYMNKIPGMKNKKEDDFMNPLLQPAPASPRPPVVLFTSAVLYQELLCAR</sequence>
<organism evidence="2 3">
    <name type="scientific">Cardiocondyla obscurior</name>
    <dbReference type="NCBI Taxonomy" id="286306"/>
    <lineage>
        <taxon>Eukaryota</taxon>
        <taxon>Metazoa</taxon>
        <taxon>Ecdysozoa</taxon>
        <taxon>Arthropoda</taxon>
        <taxon>Hexapoda</taxon>
        <taxon>Insecta</taxon>
        <taxon>Pterygota</taxon>
        <taxon>Neoptera</taxon>
        <taxon>Endopterygota</taxon>
        <taxon>Hymenoptera</taxon>
        <taxon>Apocrita</taxon>
        <taxon>Aculeata</taxon>
        <taxon>Formicoidea</taxon>
        <taxon>Formicidae</taxon>
        <taxon>Myrmicinae</taxon>
        <taxon>Cardiocondyla</taxon>
    </lineage>
</organism>
<name>A0AAW2EJE2_9HYME</name>
<feature type="region of interest" description="Disordered" evidence="1">
    <location>
        <begin position="43"/>
        <end position="96"/>
    </location>
</feature>
<gene>
    <name evidence="2" type="ORF">PUN28_018473</name>
</gene>
<evidence type="ECO:0000313" key="3">
    <source>
        <dbReference type="Proteomes" id="UP001430953"/>
    </source>
</evidence>
<dbReference type="AlphaFoldDB" id="A0AAW2EJE2"/>
<accession>A0AAW2EJE2</accession>
<protein>
    <submittedName>
        <fullName evidence="2">Uncharacterized protein</fullName>
    </submittedName>
</protein>
<evidence type="ECO:0000256" key="1">
    <source>
        <dbReference type="SAM" id="MobiDB-lite"/>
    </source>
</evidence>
<proteinExistence type="predicted"/>
<dbReference type="Proteomes" id="UP001430953">
    <property type="component" value="Unassembled WGS sequence"/>
</dbReference>
<reference evidence="2 3" key="1">
    <citation type="submission" date="2023-03" db="EMBL/GenBank/DDBJ databases">
        <title>High recombination rates correlate with genetic variation in Cardiocondyla obscurior ants.</title>
        <authorList>
            <person name="Errbii M."/>
        </authorList>
    </citation>
    <scope>NUCLEOTIDE SEQUENCE [LARGE SCALE GENOMIC DNA]</scope>
    <source>
        <strain evidence="2">Alpha-2009</strain>
        <tissue evidence="2">Whole body</tissue>
    </source>
</reference>
<evidence type="ECO:0000313" key="2">
    <source>
        <dbReference type="EMBL" id="KAL0101932.1"/>
    </source>
</evidence>
<keyword evidence="3" id="KW-1185">Reference proteome</keyword>
<comment type="caution">
    <text evidence="2">The sequence shown here is derived from an EMBL/GenBank/DDBJ whole genome shotgun (WGS) entry which is preliminary data.</text>
</comment>
<dbReference type="EMBL" id="JADYXP020000023">
    <property type="protein sequence ID" value="KAL0101932.1"/>
    <property type="molecule type" value="Genomic_DNA"/>
</dbReference>